<evidence type="ECO:0000313" key="5">
    <source>
        <dbReference type="Proteomes" id="UP000630594"/>
    </source>
</evidence>
<feature type="signal peptide" evidence="1">
    <location>
        <begin position="1"/>
        <end position="26"/>
    </location>
</feature>
<dbReference type="PROSITE" id="PS51257">
    <property type="entry name" value="PROKAR_LIPOPROTEIN"/>
    <property type="match status" value="1"/>
</dbReference>
<dbReference type="OrthoDB" id="3789547at2"/>
<keyword evidence="1" id="KW-0732">Signal</keyword>
<evidence type="ECO:0000313" key="2">
    <source>
        <dbReference type="EMBL" id="GGD13386.1"/>
    </source>
</evidence>
<name>A0A4P7UG25_9ACTN</name>
<proteinExistence type="predicted"/>
<keyword evidence="5" id="KW-1185">Reference proteome</keyword>
<dbReference type="AlphaFoldDB" id="A0A4P7UG25"/>
<sequence>MKLRIRSLALVPVVALVLTACGGASEEEYVDAMSSGLTSAETQPLTKPKAECVSERFVGRMGTDRLADDYDAEDFERDAAQLTFEDLDLTEPEANELFDDFIDCGADMRGRVIAALGDSELALPEGMMDCLKGKITEGQMRNLFVPLMRTGKASLDAGSQKKLEKSIVTCYEGLIQNQG</sequence>
<protein>
    <recommendedName>
        <fullName evidence="6">DUF732 domain-containing protein</fullName>
    </recommendedName>
</protein>
<evidence type="ECO:0000256" key="1">
    <source>
        <dbReference type="SAM" id="SignalP"/>
    </source>
</evidence>
<reference evidence="2" key="5">
    <citation type="submission" date="2024-05" db="EMBL/GenBank/DDBJ databases">
        <authorList>
            <person name="Sun Q."/>
            <person name="Sedlacek I."/>
        </authorList>
    </citation>
    <scope>NUCLEOTIDE SEQUENCE</scope>
    <source>
        <strain evidence="2">CCM 7403</strain>
    </source>
</reference>
<reference evidence="2" key="2">
    <citation type="journal article" date="2014" name="Int. J. Syst. Evol. Microbiol.">
        <title>Complete genome of a new Firmicutes species belonging to the dominant human colonic microbiota ('Ruminococcus bicirculans') reveals two chromosomes and a selective capacity to utilize plant glucans.</title>
        <authorList>
            <consortium name="NISC Comparative Sequencing Program"/>
            <person name="Wegmann U."/>
            <person name="Louis P."/>
            <person name="Goesmann A."/>
            <person name="Henrissat B."/>
            <person name="Duncan S.H."/>
            <person name="Flint H.J."/>
        </authorList>
    </citation>
    <scope>NUCLEOTIDE SEQUENCE</scope>
    <source>
        <strain evidence="2">CCM 7403</strain>
    </source>
</reference>
<evidence type="ECO:0008006" key="6">
    <source>
        <dbReference type="Google" id="ProtNLM"/>
    </source>
</evidence>
<dbReference type="EMBL" id="CP038462">
    <property type="protein sequence ID" value="QCC78341.1"/>
    <property type="molecule type" value="Genomic_DNA"/>
</dbReference>
<feature type="chain" id="PRO_5020689780" description="DUF732 domain-containing protein" evidence="1">
    <location>
        <begin position="27"/>
        <end position="179"/>
    </location>
</feature>
<organism evidence="3 4">
    <name type="scientific">Nocardioides daphniae</name>
    <dbReference type="NCBI Taxonomy" id="402297"/>
    <lineage>
        <taxon>Bacteria</taxon>
        <taxon>Bacillati</taxon>
        <taxon>Actinomycetota</taxon>
        <taxon>Actinomycetes</taxon>
        <taxon>Propionibacteriales</taxon>
        <taxon>Nocardioidaceae</taxon>
        <taxon>Nocardioides</taxon>
    </lineage>
</organism>
<dbReference type="KEGG" id="ndp:E2C04_16130"/>
<reference evidence="5" key="3">
    <citation type="journal article" date="2019" name="Int. J. Syst. Evol. Microbiol.">
        <title>The Global Catalogue of Microorganisms (GCM) 10K type strain sequencing project: providing services to taxonomists for standard genome sequencing and annotation.</title>
        <authorList>
            <consortium name="The Broad Institute Genomics Platform"/>
            <consortium name="The Broad Institute Genome Sequencing Center for Infectious Disease"/>
            <person name="Wu L."/>
            <person name="Ma J."/>
        </authorList>
    </citation>
    <scope>NUCLEOTIDE SEQUENCE [LARGE SCALE GENOMIC DNA]</scope>
    <source>
        <strain evidence="5">CCM 7403</strain>
    </source>
</reference>
<reference evidence="3" key="4">
    <citation type="submission" date="2019-03" db="EMBL/GenBank/DDBJ databases">
        <authorList>
            <person name="Huang Y."/>
        </authorList>
    </citation>
    <scope>NUCLEOTIDE SEQUENCE</scope>
    <source>
        <strain evidence="3">JCM 16608</strain>
    </source>
</reference>
<dbReference type="EMBL" id="BMCK01000001">
    <property type="protein sequence ID" value="GGD13386.1"/>
    <property type="molecule type" value="Genomic_DNA"/>
</dbReference>
<accession>A0A4P7UG25</accession>
<evidence type="ECO:0000313" key="3">
    <source>
        <dbReference type="EMBL" id="QCC78341.1"/>
    </source>
</evidence>
<evidence type="ECO:0000313" key="4">
    <source>
        <dbReference type="Proteomes" id="UP000297025"/>
    </source>
</evidence>
<gene>
    <name evidence="3" type="ORF">E2C04_16130</name>
    <name evidence="2" type="ORF">GCM10007231_10530</name>
</gene>
<dbReference type="Proteomes" id="UP000297025">
    <property type="component" value="Chromosome"/>
</dbReference>
<dbReference type="Proteomes" id="UP000630594">
    <property type="component" value="Unassembled WGS sequence"/>
</dbReference>
<dbReference type="RefSeq" id="WP_135833378.1">
    <property type="nucleotide sequence ID" value="NZ_BMCK01000001.1"/>
</dbReference>
<reference evidence="3 4" key="1">
    <citation type="journal article" date="2008" name="Int. J. Syst. Evol. Microbiol.">
        <title>Nocardioides daphniae sp. nov., isolated from Daphnia cucullata (Crustacea: Cladocera).</title>
        <authorList>
            <person name="Toth E.M."/>
            <person name="Keki Z."/>
            <person name="Homonnay Z.G."/>
            <person name="Borsodi A.K."/>
            <person name="Marialigeti K."/>
            <person name="Schumann P."/>
        </authorList>
    </citation>
    <scope>NUCLEOTIDE SEQUENCE [LARGE SCALE GENOMIC DNA]</scope>
    <source>
        <strain evidence="3 4">JCM 16608</strain>
    </source>
</reference>